<dbReference type="EMBL" id="UYJE01006069">
    <property type="protein sequence ID" value="VDI42774.1"/>
    <property type="molecule type" value="Genomic_DNA"/>
</dbReference>
<dbReference type="Gene3D" id="3.30.160.60">
    <property type="entry name" value="Classic Zinc Finger"/>
    <property type="match status" value="1"/>
</dbReference>
<evidence type="ECO:0000313" key="4">
    <source>
        <dbReference type="EMBL" id="VDI42774.1"/>
    </source>
</evidence>
<feature type="domain" description="B box-type" evidence="3">
    <location>
        <begin position="572"/>
        <end position="618"/>
    </location>
</feature>
<feature type="compositionally biased region" description="Basic residues" evidence="2">
    <location>
        <begin position="213"/>
        <end position="224"/>
    </location>
</feature>
<dbReference type="GO" id="GO:0008270">
    <property type="term" value="F:zinc ion binding"/>
    <property type="evidence" value="ECO:0007669"/>
    <property type="project" value="UniProtKB-KW"/>
</dbReference>
<dbReference type="CDD" id="cd19757">
    <property type="entry name" value="Bbox1"/>
    <property type="match status" value="1"/>
</dbReference>
<feature type="compositionally biased region" description="Gly residues" evidence="2">
    <location>
        <begin position="233"/>
        <end position="247"/>
    </location>
</feature>
<comment type="caution">
    <text evidence="4">The sequence shown here is derived from an EMBL/GenBank/DDBJ whole genome shotgun (WGS) entry which is preliminary data.</text>
</comment>
<feature type="region of interest" description="Disordered" evidence="2">
    <location>
        <begin position="161"/>
        <end position="276"/>
    </location>
</feature>
<keyword evidence="1" id="KW-0862">Zinc</keyword>
<proteinExistence type="predicted"/>
<name>A0A8B6F3Q6_MYTGA</name>
<dbReference type="InterPro" id="IPR000315">
    <property type="entry name" value="Znf_B-box"/>
</dbReference>
<evidence type="ECO:0000256" key="1">
    <source>
        <dbReference type="PROSITE-ProRule" id="PRU00024"/>
    </source>
</evidence>
<feature type="compositionally biased region" description="Polar residues" evidence="2">
    <location>
        <begin position="178"/>
        <end position="203"/>
    </location>
</feature>
<dbReference type="PANTHER" id="PTHR21301">
    <property type="entry name" value="REVERSE TRANSCRIPTASE"/>
    <property type="match status" value="1"/>
</dbReference>
<dbReference type="Pfam" id="PF00643">
    <property type="entry name" value="zf-B_box"/>
    <property type="match status" value="1"/>
</dbReference>
<feature type="domain" description="B box-type" evidence="3">
    <location>
        <begin position="633"/>
        <end position="674"/>
    </location>
</feature>
<organism evidence="4 5">
    <name type="scientific">Mytilus galloprovincialis</name>
    <name type="common">Mediterranean mussel</name>
    <dbReference type="NCBI Taxonomy" id="29158"/>
    <lineage>
        <taxon>Eukaryota</taxon>
        <taxon>Metazoa</taxon>
        <taxon>Spiralia</taxon>
        <taxon>Lophotrochozoa</taxon>
        <taxon>Mollusca</taxon>
        <taxon>Bivalvia</taxon>
        <taxon>Autobranchia</taxon>
        <taxon>Pteriomorphia</taxon>
        <taxon>Mytilida</taxon>
        <taxon>Mytiloidea</taxon>
        <taxon>Mytilidae</taxon>
        <taxon>Mytilinae</taxon>
        <taxon>Mytilus</taxon>
    </lineage>
</organism>
<keyword evidence="5" id="KW-1185">Reference proteome</keyword>
<dbReference type="PANTHER" id="PTHR21301:SF10">
    <property type="entry name" value="REVERSE TRANSCRIPTASE DOMAIN-CONTAINING PROTEIN"/>
    <property type="match status" value="1"/>
</dbReference>
<evidence type="ECO:0000313" key="5">
    <source>
        <dbReference type="Proteomes" id="UP000596742"/>
    </source>
</evidence>
<dbReference type="OrthoDB" id="10029313at2759"/>
<dbReference type="SMART" id="SM00336">
    <property type="entry name" value="BBOX"/>
    <property type="match status" value="2"/>
</dbReference>
<protein>
    <recommendedName>
        <fullName evidence="3">B box-type domain-containing protein</fullName>
    </recommendedName>
</protein>
<dbReference type="AlphaFoldDB" id="A0A8B6F3Q6"/>
<evidence type="ECO:0000256" key="2">
    <source>
        <dbReference type="SAM" id="MobiDB-lite"/>
    </source>
</evidence>
<feature type="compositionally biased region" description="Basic and acidic residues" evidence="2">
    <location>
        <begin position="257"/>
        <end position="275"/>
    </location>
</feature>
<keyword evidence="1" id="KW-0479">Metal-binding</keyword>
<gene>
    <name evidence="4" type="ORF">MGAL_10B016686</name>
</gene>
<keyword evidence="1" id="KW-0863">Zinc-finger</keyword>
<dbReference type="PROSITE" id="PS50119">
    <property type="entry name" value="ZF_BBOX"/>
    <property type="match status" value="2"/>
</dbReference>
<reference evidence="4" key="1">
    <citation type="submission" date="2018-11" db="EMBL/GenBank/DDBJ databases">
        <authorList>
            <person name="Alioto T."/>
            <person name="Alioto T."/>
        </authorList>
    </citation>
    <scope>NUCLEOTIDE SEQUENCE</scope>
</reference>
<dbReference type="Proteomes" id="UP000596742">
    <property type="component" value="Unassembled WGS sequence"/>
</dbReference>
<dbReference type="SUPFAM" id="SSF57845">
    <property type="entry name" value="B-box zinc-binding domain"/>
    <property type="match status" value="1"/>
</dbReference>
<accession>A0A8B6F3Q6</accession>
<sequence length="763" mass="87624">MSKSKGGSESTDKLLSEISGKLTSMLTKFDTLTGAVMEMGNSLKNQGKTFENYLEKSGDSGNNTLTNLTQLQQPFPFLQEMNDIQINIEAARQRDLINDMWKKSLNERKIAYYNALKLIKTQKYNKSGKQWKTRFYQKNFLYEKLKENTVKKRKSNTNTGTYAAVASKSTQKKFDNTALRNKSSKRPNTQSRNPSPENFQQNNDEWKVVNNRGRGRGGRRGRGRGRTENSNRGGRGGGITKHGGNSRGRGRGARQPFFRDRPKLATTRSDFDCKPTSEPTIDPKIINLSQKTLNENEIYLLSKGFKFAPVPYSNVPELKADINNFSRRLRLKEEFGNKKDHDKSLVRNKSTYTPRSGKDDYLDTYIETITKFPVRTRKCKQNLTRNEQDALKSLKDDDSIIIKEADKGGAIIIMDTDFYKEKVLEQLNDEEYYKQITNNPDKATKKRLKKLIKDYNQCLTEKEIAYLCDFDPKESNFYGLPKVHKSAQIQNTVRDQNNIYVETFRPAYLKLRPIIAGPESLTQRLSHFIDLVIKHLCPSIPSYIKDDMEFLNHIPAIVPEETLLTSFDVTSQIPVGCQLCEDGNKIQVKCITCDLLMCDKCKDGVHLKIAKDHKILNINVIGKQEVSKDTIIFREVKCEEHSNQACCLYCNPCHKLICTKCITTVHNGHELIEEKDYNTHDLVEKEMMPKQKSKIKFEISKVYTTDLTDIHHIAVCYDSSMWMADNARSKLQHVKLMENRTEVITSLDTKNYEMAKTPTIPFL</sequence>
<dbReference type="CDD" id="cd19756">
    <property type="entry name" value="Bbox2"/>
    <property type="match status" value="1"/>
</dbReference>
<evidence type="ECO:0000259" key="3">
    <source>
        <dbReference type="PROSITE" id="PS50119"/>
    </source>
</evidence>